<feature type="transmembrane region" description="Helical" evidence="1">
    <location>
        <begin position="71"/>
        <end position="92"/>
    </location>
</feature>
<proteinExistence type="predicted"/>
<evidence type="ECO:0000256" key="1">
    <source>
        <dbReference type="SAM" id="Phobius"/>
    </source>
</evidence>
<feature type="transmembrane region" description="Helical" evidence="1">
    <location>
        <begin position="429"/>
        <end position="452"/>
    </location>
</feature>
<keyword evidence="1" id="KW-0812">Transmembrane</keyword>
<comment type="caution">
    <text evidence="2">The sequence shown here is derived from an EMBL/GenBank/DDBJ whole genome shotgun (WGS) entry which is preliminary data.</text>
</comment>
<evidence type="ECO:0000313" key="2">
    <source>
        <dbReference type="EMBL" id="MDR6226130.1"/>
    </source>
</evidence>
<feature type="transmembrane region" description="Helical" evidence="1">
    <location>
        <begin position="245"/>
        <end position="266"/>
    </location>
</feature>
<feature type="transmembrane region" description="Helical" evidence="1">
    <location>
        <begin position="402"/>
        <end position="422"/>
    </location>
</feature>
<keyword evidence="1" id="KW-0472">Membrane</keyword>
<feature type="transmembrane region" description="Helical" evidence="1">
    <location>
        <begin position="330"/>
        <end position="348"/>
    </location>
</feature>
<feature type="transmembrane region" description="Helical" evidence="1">
    <location>
        <begin position="147"/>
        <end position="172"/>
    </location>
</feature>
<evidence type="ECO:0000313" key="3">
    <source>
        <dbReference type="Proteomes" id="UP001185012"/>
    </source>
</evidence>
<organism evidence="2 3">
    <name type="scientific">Desmospora profundinema</name>
    <dbReference type="NCBI Taxonomy" id="1571184"/>
    <lineage>
        <taxon>Bacteria</taxon>
        <taxon>Bacillati</taxon>
        <taxon>Bacillota</taxon>
        <taxon>Bacilli</taxon>
        <taxon>Bacillales</taxon>
        <taxon>Thermoactinomycetaceae</taxon>
        <taxon>Desmospora</taxon>
    </lineage>
</organism>
<feature type="transmembrane region" description="Helical" evidence="1">
    <location>
        <begin position="306"/>
        <end position="324"/>
    </location>
</feature>
<feature type="transmembrane region" description="Helical" evidence="1">
    <location>
        <begin position="458"/>
        <end position="477"/>
    </location>
</feature>
<dbReference type="RefSeq" id="WP_309865624.1">
    <property type="nucleotide sequence ID" value="NZ_JAVDQG010000004.1"/>
</dbReference>
<gene>
    <name evidence="2" type="ORF">JOE21_002136</name>
</gene>
<protein>
    <recommendedName>
        <fullName evidence="4">ABC transporter permease</fullName>
    </recommendedName>
</protein>
<feature type="transmembrane region" description="Helical" evidence="1">
    <location>
        <begin position="113"/>
        <end position="141"/>
    </location>
</feature>
<keyword evidence="3" id="KW-1185">Reference proteome</keyword>
<keyword evidence="1" id="KW-1133">Transmembrane helix</keyword>
<reference evidence="2 3" key="1">
    <citation type="submission" date="2023-07" db="EMBL/GenBank/DDBJ databases">
        <title>Genomic Encyclopedia of Type Strains, Phase IV (KMG-IV): sequencing the most valuable type-strain genomes for metagenomic binning, comparative biology and taxonomic classification.</title>
        <authorList>
            <person name="Goeker M."/>
        </authorList>
    </citation>
    <scope>NUCLEOTIDE SEQUENCE [LARGE SCALE GENOMIC DNA]</scope>
    <source>
        <strain evidence="2 3">DSM 45903</strain>
    </source>
</reference>
<sequence length="486" mass="54211">MKKSLKISKLMLKIWKREVGRILDTRIKVTAAAAVLFAMASLAALGGYQITSATLVSFLHGDTQNLTLLTVSMYLNASILVSLFFVVFKAITPDQDQLSVKLSWFPVTRFERNLGYFIPFVSIVLTLVLFIISIILLPAFIIQQVGWSFGFAFFAGLLLQAFFTLSLIQLLYNGIHFLMTTGKLPFGKFFTLFLVIVSIVYYAMETLSIEGMLETFTSFDYHAAYLVSPLMLLAIGELSAMEVNLFLIFVIWIGVVVASFGSLFLVRVRTEKRSPKLLRLLPIPRAKFGALFVKEIKSQIRSEENLLNFFLVAVMVLFVNLQFDLWGNEILLWVLAAIVGMVAMNSFGHDKKMIALYKIFDVKPYTAATAKTMGLWILAAVQLLIFCALTLTIPASGSGWQIAWVAVNSTALFYLTGTLIPLDKNSPHIGLLSFLFLLILLVPMVFIGNYLTSHAPQAVQAGALITAELLLVAAIFASHHWRFNHE</sequence>
<accession>A0ABU1IMX1</accession>
<name>A0ABU1IMX1_9BACL</name>
<evidence type="ECO:0008006" key="4">
    <source>
        <dbReference type="Google" id="ProtNLM"/>
    </source>
</evidence>
<feature type="transmembrane region" description="Helical" evidence="1">
    <location>
        <begin position="373"/>
        <end position="396"/>
    </location>
</feature>
<dbReference type="Proteomes" id="UP001185012">
    <property type="component" value="Unassembled WGS sequence"/>
</dbReference>
<dbReference type="EMBL" id="JAVDQG010000004">
    <property type="protein sequence ID" value="MDR6226130.1"/>
    <property type="molecule type" value="Genomic_DNA"/>
</dbReference>
<feature type="transmembrane region" description="Helical" evidence="1">
    <location>
        <begin position="184"/>
        <end position="204"/>
    </location>
</feature>